<keyword evidence="7" id="KW-1185">Reference proteome</keyword>
<evidence type="ECO:0000313" key="6">
    <source>
        <dbReference type="EMBL" id="STO22948.1"/>
    </source>
</evidence>
<dbReference type="InterPro" id="IPR051692">
    <property type="entry name" value="OMP-like"/>
</dbReference>
<evidence type="ECO:0000313" key="7">
    <source>
        <dbReference type="Proteomes" id="UP000254554"/>
    </source>
</evidence>
<dbReference type="Gene3D" id="2.40.160.20">
    <property type="match status" value="1"/>
</dbReference>
<evidence type="ECO:0000256" key="1">
    <source>
        <dbReference type="ARBA" id="ARBA00004370"/>
    </source>
</evidence>
<comment type="subcellular location">
    <subcellularLocation>
        <location evidence="1">Membrane</location>
    </subcellularLocation>
</comment>
<dbReference type="STRING" id="1094715.GCA_000236165_03036"/>
<evidence type="ECO:0000256" key="2">
    <source>
        <dbReference type="ARBA" id="ARBA00022729"/>
    </source>
</evidence>
<dbReference type="SUPFAM" id="SSF56925">
    <property type="entry name" value="OMPA-like"/>
    <property type="match status" value="1"/>
</dbReference>
<sequence>MELRSKVMKKIALSLIMTAACNFTYSGSAGAINEMNWTGFYLGADAGYWGSQANKVATTGSISYINQTFPLGAENIASALAQVATNNFSLHSNGFLGGGQAGYNYQQSKKILLGLAIGFDGLIDSDHTYVLQKVVNLADFDEYYVGSLAVKQKINYLGTVSARLGYLYHPTFLIYGTGGFAYGNIELHTAWTANESLGPTVFPAIAIQNHLNKTLPGWTTGAGVEWLFKAHWSAKIDYSYYRLNHLNAPAVLAQHNGAESPAALWGSAAAHTALTASFGSVRVGINYHFS</sequence>
<dbReference type="EMBL" id="UGGT01000001">
    <property type="protein sequence ID" value="STO22948.1"/>
    <property type="molecule type" value="Genomic_DNA"/>
</dbReference>
<evidence type="ECO:0000259" key="5">
    <source>
        <dbReference type="Pfam" id="PF13505"/>
    </source>
</evidence>
<feature type="signal peptide" evidence="4">
    <location>
        <begin position="1"/>
        <end position="31"/>
    </location>
</feature>
<name>A0A377GF18_9GAMM</name>
<dbReference type="Pfam" id="PF13505">
    <property type="entry name" value="OMP_b-brl"/>
    <property type="match status" value="1"/>
</dbReference>
<dbReference type="InterPro" id="IPR011250">
    <property type="entry name" value="OMP/PagP_B-barrel"/>
</dbReference>
<organism evidence="6 7">
    <name type="scientific">Fluoribacter dumoffii</name>
    <dbReference type="NCBI Taxonomy" id="463"/>
    <lineage>
        <taxon>Bacteria</taxon>
        <taxon>Pseudomonadati</taxon>
        <taxon>Pseudomonadota</taxon>
        <taxon>Gammaproteobacteria</taxon>
        <taxon>Legionellales</taxon>
        <taxon>Legionellaceae</taxon>
        <taxon>Fluoribacter</taxon>
    </lineage>
</organism>
<dbReference type="OrthoDB" id="9815357at2"/>
<dbReference type="Proteomes" id="UP000254554">
    <property type="component" value="Unassembled WGS sequence"/>
</dbReference>
<evidence type="ECO:0000256" key="4">
    <source>
        <dbReference type="SAM" id="SignalP"/>
    </source>
</evidence>
<dbReference type="GO" id="GO:0016020">
    <property type="term" value="C:membrane"/>
    <property type="evidence" value="ECO:0007669"/>
    <property type="project" value="UniProtKB-SubCell"/>
</dbReference>
<dbReference type="AlphaFoldDB" id="A0A377GF18"/>
<protein>
    <submittedName>
        <fullName evidence="6">Opacity protein and related surface antigens</fullName>
    </submittedName>
</protein>
<feature type="domain" description="Outer membrane protein beta-barrel" evidence="5">
    <location>
        <begin position="26"/>
        <end position="289"/>
    </location>
</feature>
<dbReference type="PANTHER" id="PTHR34001">
    <property type="entry name" value="BLL7405 PROTEIN"/>
    <property type="match status" value="1"/>
</dbReference>
<dbReference type="PROSITE" id="PS51257">
    <property type="entry name" value="PROKAR_LIPOPROTEIN"/>
    <property type="match status" value="1"/>
</dbReference>
<gene>
    <name evidence="6" type="ORF">NCTC11370_03050</name>
</gene>
<proteinExistence type="predicted"/>
<keyword evidence="3" id="KW-0472">Membrane</keyword>
<dbReference type="PANTHER" id="PTHR34001:SF3">
    <property type="entry name" value="BLL7405 PROTEIN"/>
    <property type="match status" value="1"/>
</dbReference>
<accession>A0A377GF18</accession>
<dbReference type="InterPro" id="IPR027385">
    <property type="entry name" value="Beta-barrel_OMP"/>
</dbReference>
<feature type="chain" id="PRO_5016707188" evidence="4">
    <location>
        <begin position="32"/>
        <end position="290"/>
    </location>
</feature>
<keyword evidence="2 4" id="KW-0732">Signal</keyword>
<reference evidence="6 7" key="1">
    <citation type="submission" date="2018-06" db="EMBL/GenBank/DDBJ databases">
        <authorList>
            <consortium name="Pathogen Informatics"/>
            <person name="Doyle S."/>
        </authorList>
    </citation>
    <scope>NUCLEOTIDE SEQUENCE [LARGE SCALE GENOMIC DNA]</scope>
    <source>
        <strain evidence="6 7">NCTC11370</strain>
    </source>
</reference>
<evidence type="ECO:0000256" key="3">
    <source>
        <dbReference type="ARBA" id="ARBA00023136"/>
    </source>
</evidence>